<name>A0A556QRA6_9BACT</name>
<feature type="binding site" evidence="8">
    <location>
        <position position="629"/>
    </location>
    <ligand>
        <name>[4Fe-4S] cluster</name>
        <dbReference type="ChEBI" id="CHEBI:49883"/>
    </ligand>
</feature>
<dbReference type="PANTHER" id="PTHR30454:SF0">
    <property type="entry name" value="4-HYDROXY-3-METHYLBUT-2-EN-1-YL DIPHOSPHATE SYNTHASE (FERREDOXIN), CHLOROPLASTIC"/>
    <property type="match status" value="1"/>
</dbReference>
<dbReference type="GO" id="GO:0019288">
    <property type="term" value="P:isopentenyl diphosphate biosynthetic process, methylerythritol 4-phosphate pathway"/>
    <property type="evidence" value="ECO:0007669"/>
    <property type="project" value="UniProtKB-UniRule"/>
</dbReference>
<evidence type="ECO:0000256" key="7">
    <source>
        <dbReference type="ARBA" id="ARBA00051119"/>
    </source>
</evidence>
<dbReference type="GO" id="GO:0141197">
    <property type="term" value="F:4-hydroxy-3-methylbut-2-enyl-diphosphate synthase activity (flavodoxin)"/>
    <property type="evidence" value="ECO:0007669"/>
    <property type="project" value="UniProtKB-EC"/>
</dbReference>
<accession>A0A556QRA6</accession>
<keyword evidence="6 8" id="KW-0414">Isoprene biosynthesis</keyword>
<gene>
    <name evidence="8 11" type="primary">ispG</name>
    <name evidence="11" type="ORF">FPL22_07730</name>
</gene>
<feature type="binding site" evidence="8">
    <location>
        <position position="588"/>
    </location>
    <ligand>
        <name>[4Fe-4S] cluster</name>
        <dbReference type="ChEBI" id="CHEBI:49883"/>
    </ligand>
</feature>
<comment type="catalytic activity">
    <reaction evidence="7">
        <text>(2E)-4-hydroxy-3-methylbut-2-enyl diphosphate + 2 oxidized [2Fe-2S]-[ferredoxin] + H2O = 2-C-methyl-D-erythritol 2,4-cyclic diphosphate + 2 reduced [2Fe-2S]-[ferredoxin] + H(+)</text>
        <dbReference type="Rhea" id="RHEA:26119"/>
        <dbReference type="Rhea" id="RHEA-COMP:10000"/>
        <dbReference type="Rhea" id="RHEA-COMP:10001"/>
        <dbReference type="ChEBI" id="CHEBI:15377"/>
        <dbReference type="ChEBI" id="CHEBI:15378"/>
        <dbReference type="ChEBI" id="CHEBI:33737"/>
        <dbReference type="ChEBI" id="CHEBI:33738"/>
        <dbReference type="ChEBI" id="CHEBI:58483"/>
        <dbReference type="ChEBI" id="CHEBI:128753"/>
        <dbReference type="EC" id="1.17.7.1"/>
    </reaction>
</comment>
<dbReference type="SUPFAM" id="SSF56014">
    <property type="entry name" value="Nitrite and sulphite reductase 4Fe-4S domain-like"/>
    <property type="match status" value="1"/>
</dbReference>
<evidence type="ECO:0000256" key="6">
    <source>
        <dbReference type="ARBA" id="ARBA00023229"/>
    </source>
</evidence>
<evidence type="ECO:0000313" key="11">
    <source>
        <dbReference type="EMBL" id="TSJ79174.1"/>
    </source>
</evidence>
<organism evidence="11 12">
    <name type="scientific">Rariglobus hedericola</name>
    <dbReference type="NCBI Taxonomy" id="2597822"/>
    <lineage>
        <taxon>Bacteria</taxon>
        <taxon>Pseudomonadati</taxon>
        <taxon>Verrucomicrobiota</taxon>
        <taxon>Opitutia</taxon>
        <taxon>Opitutales</taxon>
        <taxon>Opitutaceae</taxon>
        <taxon>Rariglobus</taxon>
    </lineage>
</organism>
<dbReference type="GO" id="GO:0051539">
    <property type="term" value="F:4 iron, 4 sulfur cluster binding"/>
    <property type="evidence" value="ECO:0007669"/>
    <property type="project" value="UniProtKB-UniRule"/>
</dbReference>
<evidence type="ECO:0000256" key="1">
    <source>
        <dbReference type="ARBA" id="ARBA00022485"/>
    </source>
</evidence>
<feature type="domain" description="IspG TIM-barrel" evidence="9">
    <location>
        <begin position="15"/>
        <end position="285"/>
    </location>
</feature>
<evidence type="ECO:0000256" key="4">
    <source>
        <dbReference type="ARBA" id="ARBA00023004"/>
    </source>
</evidence>
<dbReference type="PIRSF" id="PIRSF037336">
    <property type="entry name" value="IspG_like"/>
    <property type="match status" value="1"/>
</dbReference>
<keyword evidence="1 8" id="KW-0004">4Fe-4S</keyword>
<evidence type="ECO:0000256" key="3">
    <source>
        <dbReference type="ARBA" id="ARBA00023002"/>
    </source>
</evidence>
<dbReference type="InterPro" id="IPR017178">
    <property type="entry name" value="IspG_atypical"/>
</dbReference>
<evidence type="ECO:0000313" key="12">
    <source>
        <dbReference type="Proteomes" id="UP000315648"/>
    </source>
</evidence>
<feature type="binding site" evidence="8">
    <location>
        <position position="591"/>
    </location>
    <ligand>
        <name>[4Fe-4S] cluster</name>
        <dbReference type="ChEBI" id="CHEBI:49883"/>
    </ligand>
</feature>
<dbReference type="EC" id="1.17.7.3" evidence="8"/>
<dbReference type="GO" id="GO:0016114">
    <property type="term" value="P:terpenoid biosynthetic process"/>
    <property type="evidence" value="ECO:0007669"/>
    <property type="project" value="InterPro"/>
</dbReference>
<dbReference type="FunFam" id="3.20.20.20:FF:000005">
    <property type="entry name" value="4-hydroxy-3-methylbut-2-en-1-yl diphosphate synthase (flavodoxin)"/>
    <property type="match status" value="1"/>
</dbReference>
<dbReference type="InterPro" id="IPR058579">
    <property type="entry name" value="IspG_C"/>
</dbReference>
<dbReference type="GO" id="GO:0046429">
    <property type="term" value="F:4-hydroxy-3-methylbut-2-en-1-yl diphosphate synthase activity (ferredoxin)"/>
    <property type="evidence" value="ECO:0007669"/>
    <property type="project" value="UniProtKB-UniRule"/>
</dbReference>
<dbReference type="FunFam" id="3.30.413.10:FF:000006">
    <property type="entry name" value="4-hydroxy-3-methylbut-2-en-1-yl diphosphate synthase (flavodoxin)"/>
    <property type="match status" value="1"/>
</dbReference>
<evidence type="ECO:0000259" key="9">
    <source>
        <dbReference type="Pfam" id="PF04551"/>
    </source>
</evidence>
<comment type="function">
    <text evidence="8">Converts 2C-methyl-D-erythritol 2,4-cyclodiphosphate (ME-2,4cPP) into 1-hydroxy-2-methyl-2-(E)-butenyl 4-diphosphate.</text>
</comment>
<comment type="similarity">
    <text evidence="8">Belongs to the IspG family.</text>
</comment>
<dbReference type="InterPro" id="IPR045854">
    <property type="entry name" value="NO2/SO3_Rdtase_4Fe4S_sf"/>
</dbReference>
<comment type="catalytic activity">
    <reaction evidence="8">
        <text>(2E)-4-hydroxy-3-methylbut-2-enyl diphosphate + oxidized [flavodoxin] + H2O + 2 H(+) = 2-C-methyl-D-erythritol 2,4-cyclic diphosphate + reduced [flavodoxin]</text>
        <dbReference type="Rhea" id="RHEA:43604"/>
        <dbReference type="Rhea" id="RHEA-COMP:10622"/>
        <dbReference type="Rhea" id="RHEA-COMP:10623"/>
        <dbReference type="ChEBI" id="CHEBI:15377"/>
        <dbReference type="ChEBI" id="CHEBI:15378"/>
        <dbReference type="ChEBI" id="CHEBI:57618"/>
        <dbReference type="ChEBI" id="CHEBI:58210"/>
        <dbReference type="ChEBI" id="CHEBI:58483"/>
        <dbReference type="ChEBI" id="CHEBI:128753"/>
        <dbReference type="EC" id="1.17.7.3"/>
    </reaction>
</comment>
<keyword evidence="12" id="KW-1185">Reference proteome</keyword>
<feature type="binding site" evidence="8">
    <location>
        <position position="622"/>
    </location>
    <ligand>
        <name>[4Fe-4S] cluster</name>
        <dbReference type="ChEBI" id="CHEBI:49883"/>
    </ligand>
</feature>
<reference evidence="11 12" key="1">
    <citation type="submission" date="2019-07" db="EMBL/GenBank/DDBJ databases">
        <title>Description of 53C-WASEF.</title>
        <authorList>
            <person name="Pitt A."/>
            <person name="Hahn M.W."/>
        </authorList>
    </citation>
    <scope>NUCLEOTIDE SEQUENCE [LARGE SCALE GENOMIC DNA]</scope>
    <source>
        <strain evidence="11 12">53C-WASEF</strain>
    </source>
</reference>
<comment type="caution">
    <text evidence="11">The sequence shown here is derived from an EMBL/GenBank/DDBJ whole genome shotgun (WGS) entry which is preliminary data.</text>
</comment>
<keyword evidence="4 8" id="KW-0408">Iron</keyword>
<sequence>MSYCASRFHTVRRLTHEVMVGQVGVGGVNPVRVQSMTTSDTQDIAATVKQSIALAEVGCEIIRITAPNVPAAKCLKDIREQFSAAGFGHIPLVADIHFLPSAAMEAVEHVEKVRVNPGNYADKKKFAVKEYSDSDYDLELQRLHESFSPLVLRAKTLGRSLRIGTNHGSLSDRIMNRYGDTPLGMVESALEFLRIGESHGFKQMILSMKSSNPKVMIEAYRLLVEHMNRAGMNYPLHLGVTEAGDGEDGRIKSAIGIGSLLYDGLGDTIRVSLTEDSVYEVPVAQALVKKAMSLWQPPSTLTASPFARFTATADAIDPFHFSRRPVQSLPLSATAPVGPEQPPRVIVRAASIDALPETLTQLASPRLADTPAEGVLIAIDSASDLQAVARILAAATQPPIAVLELSASLAPAAVAAASEDFKSPAIFLRSFGEDDVEPLLSFVEFTRARGHTLAIATTACALASLAPALPALGDDRLIFTLSNPAASLGNAHPHPTGAYRALVEQLRLAGSRAPLWIRNTAATTVHGDPSFLSRLLDAAILTGSLLCDGLGDLVSIETEADAPRATKVAYNVLQGAGARISKTEFVACPSCGRTLFDLQTTTQRIRAQTGHLKGVKLAIMGCIVNGPGEMADADFGYVGGAPGKINLYVGKTCVQYNIPQVEADARLISLIKEHGKWFDPAPVTAP</sequence>
<comment type="cofactor">
    <cofactor evidence="8">
        <name>[4Fe-4S] cluster</name>
        <dbReference type="ChEBI" id="CHEBI:49883"/>
    </cofactor>
    <text evidence="8">Binds 1 [4Fe-4S] cluster.</text>
</comment>
<dbReference type="InterPro" id="IPR011005">
    <property type="entry name" value="Dihydropteroate_synth-like_sf"/>
</dbReference>
<evidence type="ECO:0000256" key="5">
    <source>
        <dbReference type="ARBA" id="ARBA00023014"/>
    </source>
</evidence>
<evidence type="ECO:0000256" key="8">
    <source>
        <dbReference type="HAMAP-Rule" id="MF_00159"/>
    </source>
</evidence>
<dbReference type="OrthoDB" id="9803214at2"/>
<dbReference type="HAMAP" id="MF_00159">
    <property type="entry name" value="IspG"/>
    <property type="match status" value="1"/>
</dbReference>
<dbReference type="Proteomes" id="UP000315648">
    <property type="component" value="Unassembled WGS sequence"/>
</dbReference>
<evidence type="ECO:0000256" key="2">
    <source>
        <dbReference type="ARBA" id="ARBA00022723"/>
    </source>
</evidence>
<protein>
    <recommendedName>
        <fullName evidence="8">4-hydroxy-3-methylbut-2-en-1-yl diphosphate synthase (flavodoxin)</fullName>
        <ecNumber evidence="8">1.17.7.3</ecNumber>
    </recommendedName>
    <alternativeName>
        <fullName evidence="8">1-hydroxy-2-methyl-2-(E)-butenyl 4-diphosphate synthase</fullName>
    </alternativeName>
</protein>
<dbReference type="InterPro" id="IPR004588">
    <property type="entry name" value="IspG_bac-typ"/>
</dbReference>
<dbReference type="Gene3D" id="3.30.413.10">
    <property type="entry name" value="Sulfite Reductase Hemoprotein, domain 1"/>
    <property type="match status" value="1"/>
</dbReference>
<dbReference type="GO" id="GO:0005506">
    <property type="term" value="F:iron ion binding"/>
    <property type="evidence" value="ECO:0007669"/>
    <property type="project" value="InterPro"/>
</dbReference>
<dbReference type="PANTHER" id="PTHR30454">
    <property type="entry name" value="4-HYDROXY-3-METHYLBUT-2-EN-1-YL DIPHOSPHATE SYNTHASE"/>
    <property type="match status" value="1"/>
</dbReference>
<keyword evidence="5 8" id="KW-0411">Iron-sulfur</keyword>
<dbReference type="EMBL" id="VMBG01000001">
    <property type="protein sequence ID" value="TSJ79174.1"/>
    <property type="molecule type" value="Genomic_DNA"/>
</dbReference>
<dbReference type="Gene3D" id="3.20.20.20">
    <property type="entry name" value="Dihydropteroate synthase-like"/>
    <property type="match status" value="1"/>
</dbReference>
<keyword evidence="2 8" id="KW-0479">Metal-binding</keyword>
<dbReference type="Pfam" id="PF26540">
    <property type="entry name" value="GcpE_C"/>
    <property type="match status" value="1"/>
</dbReference>
<proteinExistence type="inferred from homology"/>
<dbReference type="AlphaFoldDB" id="A0A556QRA6"/>
<dbReference type="UniPathway" id="UPA00056">
    <property type="reaction ID" value="UER00096"/>
</dbReference>
<feature type="domain" description="IspG C-terminal" evidence="10">
    <location>
        <begin position="584"/>
        <end position="672"/>
    </location>
</feature>
<dbReference type="RefSeq" id="WP_144229516.1">
    <property type="nucleotide sequence ID" value="NZ_CBCRVV010000027.1"/>
</dbReference>
<dbReference type="Pfam" id="PF04551">
    <property type="entry name" value="GcpE"/>
    <property type="match status" value="1"/>
</dbReference>
<keyword evidence="3 8" id="KW-0560">Oxidoreductase</keyword>
<dbReference type="NCBIfam" id="TIGR00612">
    <property type="entry name" value="ispG_gcpE"/>
    <property type="match status" value="1"/>
</dbReference>
<dbReference type="InterPro" id="IPR058578">
    <property type="entry name" value="IspG_TIM"/>
</dbReference>
<evidence type="ECO:0000259" key="10">
    <source>
        <dbReference type="Pfam" id="PF26540"/>
    </source>
</evidence>
<comment type="pathway">
    <text evidence="8">Isoprenoid biosynthesis; isopentenyl diphosphate biosynthesis via DXP pathway; isopentenyl diphosphate from 1-deoxy-D-xylulose 5-phosphate: step 5/6.</text>
</comment>